<evidence type="ECO:0000313" key="4">
    <source>
        <dbReference type="Proteomes" id="UP000036890"/>
    </source>
</evidence>
<reference evidence="3 4" key="1">
    <citation type="journal article" date="2012" name="J. Bacteriol.">
        <title>Genome sequence of a novel nicotine-degrading strain, Pseudomonas geniculata N1.</title>
        <authorList>
            <person name="Tang H."/>
            <person name="Yu H."/>
            <person name="Tai C."/>
            <person name="Huang K."/>
            <person name="Liu Y."/>
            <person name="Wang L."/>
            <person name="Yao Y."/>
            <person name="Wu G."/>
            <person name="Xu P."/>
        </authorList>
    </citation>
    <scope>NUCLEOTIDE SEQUENCE [LARGE SCALE GENOMIC DNA]</scope>
    <source>
        <strain evidence="3 4">N1</strain>
    </source>
</reference>
<dbReference type="RefSeq" id="WP_029379850.1">
    <property type="nucleotide sequence ID" value="NZ_AJLO02000026.1"/>
</dbReference>
<feature type="transmembrane region" description="Helical" evidence="1">
    <location>
        <begin position="72"/>
        <end position="98"/>
    </location>
</feature>
<accession>A0A0L8A915</accession>
<comment type="caution">
    <text evidence="3">The sequence shown here is derived from an EMBL/GenBank/DDBJ whole genome shotgun (WGS) entry which is preliminary data.</text>
</comment>
<feature type="transmembrane region" description="Helical" evidence="1">
    <location>
        <begin position="330"/>
        <end position="352"/>
    </location>
</feature>
<keyword evidence="1" id="KW-1133">Transmembrane helix</keyword>
<feature type="transmembrane region" description="Helical" evidence="1">
    <location>
        <begin position="297"/>
        <end position="318"/>
    </location>
</feature>
<dbReference type="Pfam" id="PF04235">
    <property type="entry name" value="DUF418"/>
    <property type="match status" value="1"/>
</dbReference>
<dbReference type="OrthoDB" id="9807744at2"/>
<organism evidence="3 4">
    <name type="scientific">Stenotrophomonas geniculata N1</name>
    <dbReference type="NCBI Taxonomy" id="1167641"/>
    <lineage>
        <taxon>Bacteria</taxon>
        <taxon>Pseudomonadati</taxon>
        <taxon>Pseudomonadota</taxon>
        <taxon>Gammaproteobacteria</taxon>
        <taxon>Lysobacterales</taxon>
        <taxon>Lysobacteraceae</taxon>
        <taxon>Stenotrophomonas</taxon>
    </lineage>
</organism>
<protein>
    <submittedName>
        <fullName evidence="3">Membrane protein</fullName>
    </submittedName>
</protein>
<evidence type="ECO:0000259" key="2">
    <source>
        <dbReference type="Pfam" id="PF04235"/>
    </source>
</evidence>
<dbReference type="AlphaFoldDB" id="A0A0L8A915"/>
<evidence type="ECO:0000256" key="1">
    <source>
        <dbReference type="SAM" id="Phobius"/>
    </source>
</evidence>
<feature type="transmembrane region" description="Helical" evidence="1">
    <location>
        <begin position="266"/>
        <end position="285"/>
    </location>
</feature>
<feature type="transmembrane region" description="Helical" evidence="1">
    <location>
        <begin position="364"/>
        <end position="384"/>
    </location>
</feature>
<dbReference type="Proteomes" id="UP000036890">
    <property type="component" value="Unassembled WGS sequence"/>
</dbReference>
<sequence>MADLPDGCPVNAASPSLQPMASGERIAILDVLRGAALLGILLMNIEAFSGPLDLAFTGIDTHWQGIDYWADAFVYVFVQGKFFTLFSLLFGAGFAVMAQRAEAAGRDFTPFYLRRSAGLLLIGLCHALLVWSGDILVMYALVSLPLLACREAPRSWLPWMGVTVYLGGIAMMLLVGAMVSMASTEDVQKMLADAQQSIELQRLVYGHGSWMQANAQRLSEFGTSMGALLITGPEVLGMFLIGSWFAGSGALAAPERFPRLYATLRWIALPLGLLVTLIGVAWKPYLAPGAYNLPVTAAMALVTIGGLPMCLGYLAWIVHWRARLAWLAPVGRMALTHYLGQSLLCTWVFYHYGLGAFEMMPRSVQLLFALLLFAVQVALSHVWLRRFRFGPMEWLWRAMTYRQWPPMRREAGQG</sequence>
<feature type="transmembrane region" description="Helical" evidence="1">
    <location>
        <begin position="162"/>
        <end position="182"/>
    </location>
</feature>
<keyword evidence="1" id="KW-0812">Transmembrane</keyword>
<feature type="domain" description="DUF418" evidence="2">
    <location>
        <begin position="248"/>
        <end position="402"/>
    </location>
</feature>
<gene>
    <name evidence="3" type="ORF">W7K_13355</name>
</gene>
<dbReference type="EMBL" id="AJLO02000026">
    <property type="protein sequence ID" value="KOE98711.1"/>
    <property type="molecule type" value="Genomic_DNA"/>
</dbReference>
<keyword evidence="1" id="KW-0472">Membrane</keyword>
<dbReference type="InterPro" id="IPR052529">
    <property type="entry name" value="Bact_Transport_Assoc"/>
</dbReference>
<dbReference type="PANTHER" id="PTHR30590:SF2">
    <property type="entry name" value="INNER MEMBRANE PROTEIN"/>
    <property type="match status" value="1"/>
</dbReference>
<name>A0A0L8A915_9GAMM</name>
<feature type="transmembrane region" description="Helical" evidence="1">
    <location>
        <begin position="119"/>
        <end position="142"/>
    </location>
</feature>
<evidence type="ECO:0000313" key="3">
    <source>
        <dbReference type="EMBL" id="KOE98711.1"/>
    </source>
</evidence>
<dbReference type="InterPro" id="IPR007349">
    <property type="entry name" value="DUF418"/>
</dbReference>
<dbReference type="PANTHER" id="PTHR30590">
    <property type="entry name" value="INNER MEMBRANE PROTEIN"/>
    <property type="match status" value="1"/>
</dbReference>
<proteinExistence type="predicted"/>